<dbReference type="Gene3D" id="2.102.10.10">
    <property type="entry name" value="Rieske [2Fe-2S] iron-sulphur domain"/>
    <property type="match status" value="1"/>
</dbReference>
<organism evidence="6 7">
    <name type="scientific">Flavimaricola marinus</name>
    <dbReference type="NCBI Taxonomy" id="1819565"/>
    <lineage>
        <taxon>Bacteria</taxon>
        <taxon>Pseudomonadati</taxon>
        <taxon>Pseudomonadota</taxon>
        <taxon>Alphaproteobacteria</taxon>
        <taxon>Rhodobacterales</taxon>
        <taxon>Paracoccaceae</taxon>
        <taxon>Flavimaricola</taxon>
    </lineage>
</organism>
<dbReference type="GO" id="GO:0051537">
    <property type="term" value="F:2 iron, 2 sulfur cluster binding"/>
    <property type="evidence" value="ECO:0007669"/>
    <property type="project" value="UniProtKB-KW"/>
</dbReference>
<keyword evidence="7" id="KW-1185">Reference proteome</keyword>
<dbReference type="AlphaFoldDB" id="A0A238LI39"/>
<accession>A0A238LI39</accession>
<keyword evidence="1" id="KW-0001">2Fe-2S</keyword>
<gene>
    <name evidence="6" type="ORF">LOM8899_03514</name>
</gene>
<sequence length="134" mass="14319">MGARWPASGQGVTTPGMATHLCALADIPDGGSKGVLPNQRGRDQALLVRRGGQVFGYINNCPHYDRAPLGWKKDEFLNGSRDRIMCSAHGALFRIEDGECVIGPCLGQSLQSLPLTVDDGQVFAQIEIEGLGRA</sequence>
<dbReference type="EMBL" id="FXZK01000009">
    <property type="protein sequence ID" value="SMY09349.1"/>
    <property type="molecule type" value="Genomic_DNA"/>
</dbReference>
<keyword evidence="3" id="KW-0408">Iron</keyword>
<dbReference type="InterPro" id="IPR036922">
    <property type="entry name" value="Rieske_2Fe-2S_sf"/>
</dbReference>
<evidence type="ECO:0000256" key="4">
    <source>
        <dbReference type="ARBA" id="ARBA00023014"/>
    </source>
</evidence>
<protein>
    <submittedName>
        <fullName evidence="6">Rieske [2Fe-2S] domain protein</fullName>
    </submittedName>
</protein>
<evidence type="ECO:0000259" key="5">
    <source>
        <dbReference type="PROSITE" id="PS51296"/>
    </source>
</evidence>
<keyword evidence="4" id="KW-0411">Iron-sulfur</keyword>
<dbReference type="PANTHER" id="PTHR40261:SF1">
    <property type="entry name" value="RIESKE DOMAIN-CONTAINING PROTEIN"/>
    <property type="match status" value="1"/>
</dbReference>
<name>A0A238LI39_9RHOB</name>
<keyword evidence="2" id="KW-0479">Metal-binding</keyword>
<dbReference type="PANTHER" id="PTHR40261">
    <property type="match status" value="1"/>
</dbReference>
<evidence type="ECO:0000256" key="1">
    <source>
        <dbReference type="ARBA" id="ARBA00022714"/>
    </source>
</evidence>
<dbReference type="PROSITE" id="PS51296">
    <property type="entry name" value="RIESKE"/>
    <property type="match status" value="1"/>
</dbReference>
<reference evidence="6 7" key="1">
    <citation type="submission" date="2017-05" db="EMBL/GenBank/DDBJ databases">
        <authorList>
            <person name="Song R."/>
            <person name="Chenine A.L."/>
            <person name="Ruprecht R.M."/>
        </authorList>
    </citation>
    <scope>NUCLEOTIDE SEQUENCE [LARGE SCALE GENOMIC DNA]</scope>
    <source>
        <strain evidence="6 7">CECT 8899</strain>
    </source>
</reference>
<dbReference type="Proteomes" id="UP000201613">
    <property type="component" value="Unassembled WGS sequence"/>
</dbReference>
<dbReference type="InterPro" id="IPR017941">
    <property type="entry name" value="Rieske_2Fe-2S"/>
</dbReference>
<evidence type="ECO:0000256" key="2">
    <source>
        <dbReference type="ARBA" id="ARBA00022723"/>
    </source>
</evidence>
<dbReference type="Pfam" id="PF00355">
    <property type="entry name" value="Rieske"/>
    <property type="match status" value="1"/>
</dbReference>
<dbReference type="GO" id="GO:0046872">
    <property type="term" value="F:metal ion binding"/>
    <property type="evidence" value="ECO:0007669"/>
    <property type="project" value="UniProtKB-KW"/>
</dbReference>
<feature type="domain" description="Rieske" evidence="5">
    <location>
        <begin position="19"/>
        <end position="124"/>
    </location>
</feature>
<evidence type="ECO:0000313" key="7">
    <source>
        <dbReference type="Proteomes" id="UP000201613"/>
    </source>
</evidence>
<evidence type="ECO:0000256" key="3">
    <source>
        <dbReference type="ARBA" id="ARBA00023004"/>
    </source>
</evidence>
<proteinExistence type="predicted"/>
<dbReference type="SUPFAM" id="SSF50022">
    <property type="entry name" value="ISP domain"/>
    <property type="match status" value="1"/>
</dbReference>
<evidence type="ECO:0000313" key="6">
    <source>
        <dbReference type="EMBL" id="SMY09349.1"/>
    </source>
</evidence>